<evidence type="ECO:0000256" key="1">
    <source>
        <dbReference type="SAM" id="Phobius"/>
    </source>
</evidence>
<feature type="transmembrane region" description="Helical" evidence="1">
    <location>
        <begin position="12"/>
        <end position="31"/>
    </location>
</feature>
<gene>
    <name evidence="2" type="ORF">L0U88_01445</name>
</gene>
<keyword evidence="1" id="KW-0472">Membrane</keyword>
<evidence type="ECO:0000313" key="2">
    <source>
        <dbReference type="EMBL" id="MCF1713289.1"/>
    </source>
</evidence>
<dbReference type="EMBL" id="JAKEVY010000001">
    <property type="protein sequence ID" value="MCF1713289.1"/>
    <property type="molecule type" value="Genomic_DNA"/>
</dbReference>
<comment type="caution">
    <text evidence="2">The sequence shown here is derived from an EMBL/GenBank/DDBJ whole genome shotgun (WGS) entry which is preliminary data.</text>
</comment>
<keyword evidence="3" id="KW-1185">Reference proteome</keyword>
<sequence>MRAKDFSFYSWIFLLAALWNLIGTCFGYFNTAFTFEGVFDKPLTDPLFFEIYRGAWGTTFLFFIGYLLVAYNPIKHWGIALVGGIGKLAFAISELQLFHANLANQKILIIVIGDFLFCIVFIGYFLKLIKYKEQV</sequence>
<reference evidence="2 3" key="1">
    <citation type="submission" date="2022-01" db="EMBL/GenBank/DDBJ databases">
        <title>Flavihumibacter sp. nov., isolated from sediment of a river.</title>
        <authorList>
            <person name="Liu H."/>
        </authorList>
    </citation>
    <scope>NUCLEOTIDE SEQUENCE [LARGE SCALE GENOMIC DNA]</scope>
    <source>
        <strain evidence="2 3">RY-1</strain>
    </source>
</reference>
<dbReference type="Proteomes" id="UP001200145">
    <property type="component" value="Unassembled WGS sequence"/>
</dbReference>
<keyword evidence="1" id="KW-0812">Transmembrane</keyword>
<accession>A0ABS9BEQ1</accession>
<feature type="transmembrane region" description="Helical" evidence="1">
    <location>
        <begin position="77"/>
        <end position="95"/>
    </location>
</feature>
<organism evidence="2 3">
    <name type="scientific">Flavihumibacter fluminis</name>
    <dbReference type="NCBI Taxonomy" id="2909236"/>
    <lineage>
        <taxon>Bacteria</taxon>
        <taxon>Pseudomonadati</taxon>
        <taxon>Bacteroidota</taxon>
        <taxon>Chitinophagia</taxon>
        <taxon>Chitinophagales</taxon>
        <taxon>Chitinophagaceae</taxon>
        <taxon>Flavihumibacter</taxon>
    </lineage>
</organism>
<feature type="transmembrane region" description="Helical" evidence="1">
    <location>
        <begin position="107"/>
        <end position="126"/>
    </location>
</feature>
<feature type="transmembrane region" description="Helical" evidence="1">
    <location>
        <begin position="51"/>
        <end position="70"/>
    </location>
</feature>
<keyword evidence="1" id="KW-1133">Transmembrane helix</keyword>
<name>A0ABS9BEQ1_9BACT</name>
<proteinExistence type="predicted"/>
<dbReference type="RefSeq" id="WP_234863817.1">
    <property type="nucleotide sequence ID" value="NZ_JAKEVY010000001.1"/>
</dbReference>
<evidence type="ECO:0000313" key="3">
    <source>
        <dbReference type="Proteomes" id="UP001200145"/>
    </source>
</evidence>
<evidence type="ECO:0008006" key="4">
    <source>
        <dbReference type="Google" id="ProtNLM"/>
    </source>
</evidence>
<protein>
    <recommendedName>
        <fullName evidence="4">DUF4345 domain-containing protein</fullName>
    </recommendedName>
</protein>